<keyword evidence="1" id="KW-0863">Zinc-finger</keyword>
<feature type="non-terminal residue" evidence="3">
    <location>
        <position position="229"/>
    </location>
</feature>
<evidence type="ECO:0000313" key="3">
    <source>
        <dbReference type="EMBL" id="KAJ7309295.1"/>
    </source>
</evidence>
<accession>A0AAD6Z718</accession>
<dbReference type="GO" id="GO:0008270">
    <property type="term" value="F:zinc ion binding"/>
    <property type="evidence" value="ECO:0007669"/>
    <property type="project" value="UniProtKB-KW"/>
</dbReference>
<evidence type="ECO:0000259" key="2">
    <source>
        <dbReference type="PROSITE" id="PS50966"/>
    </source>
</evidence>
<comment type="caution">
    <text evidence="3">The sequence shown here is derived from an EMBL/GenBank/DDBJ whole genome shotgun (WGS) entry which is preliminary data.</text>
</comment>
<dbReference type="EMBL" id="JARIHO010000082">
    <property type="protein sequence ID" value="KAJ7309295.1"/>
    <property type="molecule type" value="Genomic_DNA"/>
</dbReference>
<name>A0AAD6Z718_9AGAR</name>
<keyword evidence="1" id="KW-0862">Zinc</keyword>
<sequence>YRIHGHQHPEIPFNNPDQPHLTADEIHRGAVRDMYNYCFQNDLSQVWAYLWNRWYNPIQWKLWVRAPEPAIPRLNTTMIVESLWRNIKHRDLAEFNRPRLDLVTHIVVTNVLPRVKRRLDYIRGERRVGRGGEVAGWQKDFRSAWKDFSRTDEHRLVAKELAIRKTSKTSKNRAERLEQMAAEGEREPGEYYTDLEKWVCSCPAFLISRFLLCKHLVREANAKLNNKPL</sequence>
<feature type="non-terminal residue" evidence="3">
    <location>
        <position position="1"/>
    </location>
</feature>
<feature type="domain" description="SWIM-type" evidence="2">
    <location>
        <begin position="191"/>
        <end position="224"/>
    </location>
</feature>
<reference evidence="3" key="1">
    <citation type="submission" date="2023-03" db="EMBL/GenBank/DDBJ databases">
        <title>Massive genome expansion in bonnet fungi (Mycena s.s.) driven by repeated elements and novel gene families across ecological guilds.</title>
        <authorList>
            <consortium name="Lawrence Berkeley National Laboratory"/>
            <person name="Harder C.B."/>
            <person name="Miyauchi S."/>
            <person name="Viragh M."/>
            <person name="Kuo A."/>
            <person name="Thoen E."/>
            <person name="Andreopoulos B."/>
            <person name="Lu D."/>
            <person name="Skrede I."/>
            <person name="Drula E."/>
            <person name="Henrissat B."/>
            <person name="Morin E."/>
            <person name="Kohler A."/>
            <person name="Barry K."/>
            <person name="LaButti K."/>
            <person name="Morin E."/>
            <person name="Salamov A."/>
            <person name="Lipzen A."/>
            <person name="Mereny Z."/>
            <person name="Hegedus B."/>
            <person name="Baldrian P."/>
            <person name="Stursova M."/>
            <person name="Weitz H."/>
            <person name="Taylor A."/>
            <person name="Grigoriev I.V."/>
            <person name="Nagy L.G."/>
            <person name="Martin F."/>
            <person name="Kauserud H."/>
        </authorList>
    </citation>
    <scope>NUCLEOTIDE SEQUENCE</scope>
    <source>
        <strain evidence="3">CBHHK002</strain>
    </source>
</reference>
<dbReference type="PROSITE" id="PS50966">
    <property type="entry name" value="ZF_SWIM"/>
    <property type="match status" value="1"/>
</dbReference>
<protein>
    <recommendedName>
        <fullName evidence="2">SWIM-type domain-containing protein</fullName>
    </recommendedName>
</protein>
<keyword evidence="1" id="KW-0479">Metal-binding</keyword>
<proteinExistence type="predicted"/>
<organism evidence="3 4">
    <name type="scientific">Mycena albidolilacea</name>
    <dbReference type="NCBI Taxonomy" id="1033008"/>
    <lineage>
        <taxon>Eukaryota</taxon>
        <taxon>Fungi</taxon>
        <taxon>Dikarya</taxon>
        <taxon>Basidiomycota</taxon>
        <taxon>Agaricomycotina</taxon>
        <taxon>Agaricomycetes</taxon>
        <taxon>Agaricomycetidae</taxon>
        <taxon>Agaricales</taxon>
        <taxon>Marasmiineae</taxon>
        <taxon>Mycenaceae</taxon>
        <taxon>Mycena</taxon>
    </lineage>
</organism>
<gene>
    <name evidence="3" type="ORF">DFH08DRAFT_632443</name>
</gene>
<dbReference type="InterPro" id="IPR007527">
    <property type="entry name" value="Znf_SWIM"/>
</dbReference>
<evidence type="ECO:0000256" key="1">
    <source>
        <dbReference type="PROSITE-ProRule" id="PRU00325"/>
    </source>
</evidence>
<evidence type="ECO:0000313" key="4">
    <source>
        <dbReference type="Proteomes" id="UP001218218"/>
    </source>
</evidence>
<dbReference type="Proteomes" id="UP001218218">
    <property type="component" value="Unassembled WGS sequence"/>
</dbReference>
<dbReference type="AlphaFoldDB" id="A0AAD6Z718"/>
<keyword evidence="4" id="KW-1185">Reference proteome</keyword>